<evidence type="ECO:0000313" key="1">
    <source>
        <dbReference type="EMBL" id="KAH8032331.1"/>
    </source>
</evidence>
<dbReference type="Proteomes" id="UP000821866">
    <property type="component" value="Chromosome 3"/>
</dbReference>
<comment type="caution">
    <text evidence="1">The sequence shown here is derived from an EMBL/GenBank/DDBJ whole genome shotgun (WGS) entry which is preliminary data.</text>
</comment>
<protein>
    <submittedName>
        <fullName evidence="1">Uncharacterized protein</fullName>
    </submittedName>
</protein>
<proteinExistence type="predicted"/>
<dbReference type="EMBL" id="JABSTU010000005">
    <property type="protein sequence ID" value="KAH8032331.1"/>
    <property type="molecule type" value="Genomic_DNA"/>
</dbReference>
<dbReference type="AlphaFoldDB" id="A0A9J6ECV6"/>
<accession>A0A9J6ECV6</accession>
<gene>
    <name evidence="1" type="ORF">HPB51_024108</name>
</gene>
<name>A0A9J6ECV6_RHIMP</name>
<evidence type="ECO:0000313" key="2">
    <source>
        <dbReference type="Proteomes" id="UP000821866"/>
    </source>
</evidence>
<reference evidence="1" key="1">
    <citation type="journal article" date="2020" name="Cell">
        <title>Large-Scale Comparative Analyses of Tick Genomes Elucidate Their Genetic Diversity and Vector Capacities.</title>
        <authorList>
            <consortium name="Tick Genome and Microbiome Consortium (TIGMIC)"/>
            <person name="Jia N."/>
            <person name="Wang J."/>
            <person name="Shi W."/>
            <person name="Du L."/>
            <person name="Sun Y."/>
            <person name="Zhan W."/>
            <person name="Jiang J.F."/>
            <person name="Wang Q."/>
            <person name="Zhang B."/>
            <person name="Ji P."/>
            <person name="Bell-Sakyi L."/>
            <person name="Cui X.M."/>
            <person name="Yuan T.T."/>
            <person name="Jiang B.G."/>
            <person name="Yang W.F."/>
            <person name="Lam T.T."/>
            <person name="Chang Q.C."/>
            <person name="Ding S.J."/>
            <person name="Wang X.J."/>
            <person name="Zhu J.G."/>
            <person name="Ruan X.D."/>
            <person name="Zhao L."/>
            <person name="Wei J.T."/>
            <person name="Ye R.Z."/>
            <person name="Que T.C."/>
            <person name="Du C.H."/>
            <person name="Zhou Y.H."/>
            <person name="Cheng J.X."/>
            <person name="Dai P.F."/>
            <person name="Guo W.B."/>
            <person name="Han X.H."/>
            <person name="Huang E.J."/>
            <person name="Li L.F."/>
            <person name="Wei W."/>
            <person name="Gao Y.C."/>
            <person name="Liu J.Z."/>
            <person name="Shao H.Z."/>
            <person name="Wang X."/>
            <person name="Wang C.C."/>
            <person name="Yang T.C."/>
            <person name="Huo Q.B."/>
            <person name="Li W."/>
            <person name="Chen H.Y."/>
            <person name="Chen S.E."/>
            <person name="Zhou L.G."/>
            <person name="Ni X.B."/>
            <person name="Tian J.H."/>
            <person name="Sheng Y."/>
            <person name="Liu T."/>
            <person name="Pan Y.S."/>
            <person name="Xia L.Y."/>
            <person name="Li J."/>
            <person name="Zhao F."/>
            <person name="Cao W.C."/>
        </authorList>
    </citation>
    <scope>NUCLEOTIDE SEQUENCE</scope>
    <source>
        <strain evidence="1">Rmic-2018</strain>
    </source>
</reference>
<organism evidence="1 2">
    <name type="scientific">Rhipicephalus microplus</name>
    <name type="common">Cattle tick</name>
    <name type="synonym">Boophilus microplus</name>
    <dbReference type="NCBI Taxonomy" id="6941"/>
    <lineage>
        <taxon>Eukaryota</taxon>
        <taxon>Metazoa</taxon>
        <taxon>Ecdysozoa</taxon>
        <taxon>Arthropoda</taxon>
        <taxon>Chelicerata</taxon>
        <taxon>Arachnida</taxon>
        <taxon>Acari</taxon>
        <taxon>Parasitiformes</taxon>
        <taxon>Ixodida</taxon>
        <taxon>Ixodoidea</taxon>
        <taxon>Ixodidae</taxon>
        <taxon>Rhipicephalinae</taxon>
        <taxon>Rhipicephalus</taxon>
        <taxon>Boophilus</taxon>
    </lineage>
</organism>
<sequence>MIAALMFYAETSGLNDPAFVENYDDDFMANLVRYVRLGRRKFRAAEFRSNTPPKGGFLPTNYFLPDYYYKEATETTLNSGTLGVLAASMMFRTSSMRLPSKPMPYIKCLTSYSRSSLKLVLNEADWLTYTRSRWSVQVALAATRQESEKRHRRELDAIHYLRFARGYCGEEERDQIPLKFTARSSANFNETFECNYPYPLMEC</sequence>
<keyword evidence="2" id="KW-1185">Reference proteome</keyword>
<reference evidence="1" key="2">
    <citation type="submission" date="2021-09" db="EMBL/GenBank/DDBJ databases">
        <authorList>
            <person name="Jia N."/>
            <person name="Wang J."/>
            <person name="Shi W."/>
            <person name="Du L."/>
            <person name="Sun Y."/>
            <person name="Zhan W."/>
            <person name="Jiang J."/>
            <person name="Wang Q."/>
            <person name="Zhang B."/>
            <person name="Ji P."/>
            <person name="Sakyi L.B."/>
            <person name="Cui X."/>
            <person name="Yuan T."/>
            <person name="Jiang B."/>
            <person name="Yang W."/>
            <person name="Lam T.T.-Y."/>
            <person name="Chang Q."/>
            <person name="Ding S."/>
            <person name="Wang X."/>
            <person name="Zhu J."/>
            <person name="Ruan X."/>
            <person name="Zhao L."/>
            <person name="Wei J."/>
            <person name="Que T."/>
            <person name="Du C."/>
            <person name="Cheng J."/>
            <person name="Dai P."/>
            <person name="Han X."/>
            <person name="Huang E."/>
            <person name="Gao Y."/>
            <person name="Liu J."/>
            <person name="Shao H."/>
            <person name="Ye R."/>
            <person name="Li L."/>
            <person name="Wei W."/>
            <person name="Wang X."/>
            <person name="Wang C."/>
            <person name="Huo Q."/>
            <person name="Li W."/>
            <person name="Guo W."/>
            <person name="Chen H."/>
            <person name="Chen S."/>
            <person name="Zhou L."/>
            <person name="Zhou L."/>
            <person name="Ni X."/>
            <person name="Tian J."/>
            <person name="Zhou Y."/>
            <person name="Sheng Y."/>
            <person name="Liu T."/>
            <person name="Pan Y."/>
            <person name="Xia L."/>
            <person name="Li J."/>
            <person name="Zhao F."/>
            <person name="Cao W."/>
        </authorList>
    </citation>
    <scope>NUCLEOTIDE SEQUENCE</scope>
    <source>
        <strain evidence="1">Rmic-2018</strain>
        <tissue evidence="1">Larvae</tissue>
    </source>
</reference>